<reference evidence="3 4" key="1">
    <citation type="submission" date="2020-03" db="EMBL/GenBank/DDBJ databases">
        <title>Genomic Encyclopedia of Type Strains, Phase IV (KMG-IV): sequencing the most valuable type-strain genomes for metagenomic binning, comparative biology and taxonomic classification.</title>
        <authorList>
            <person name="Goeker M."/>
        </authorList>
    </citation>
    <scope>NUCLEOTIDE SEQUENCE [LARGE SCALE GENOMIC DNA]</scope>
    <source>
        <strain evidence="3 4">DSM 25229</strain>
    </source>
</reference>
<protein>
    <submittedName>
        <fullName evidence="3">Protein-tyrosine phosphatase</fullName>
        <ecNumber evidence="3">3.1.3.48</ecNumber>
    </submittedName>
</protein>
<dbReference type="PROSITE" id="PS50056">
    <property type="entry name" value="TYR_PHOSPHATASE_2"/>
    <property type="match status" value="1"/>
</dbReference>
<sequence>MTGVSNFRDFGGMATVASRHVRRRLLYRSGQTGPLGDMPFDELSGLNFSVVADLRFPDEAVAAPMPWPAANAGKVLAIGGAIKGGTAPHHAFMSTRFKTVDEVRARYLDFYSGLPSDPRYMSLIGRTLTAAADAEGPVLIHCSAGKDRTGIVCGLILALLNVPMDAIVEDYMISAAPEATRALRPEILRRIEAHGIAQPDEDILEAMLTVEPDYLLASFAAIAREFGSLAAYLDAIGAAPPLANRLRRRLLQ</sequence>
<dbReference type="Gene3D" id="3.90.190.10">
    <property type="entry name" value="Protein tyrosine phosphatase superfamily"/>
    <property type="match status" value="1"/>
</dbReference>
<feature type="domain" description="Tyrosine specific protein phosphatases" evidence="2">
    <location>
        <begin position="118"/>
        <end position="195"/>
    </location>
</feature>
<dbReference type="InterPro" id="IPR016130">
    <property type="entry name" value="Tyr_Pase_AS"/>
</dbReference>
<comment type="similarity">
    <text evidence="1">Belongs to the protein-tyrosine phosphatase family.</text>
</comment>
<dbReference type="AlphaFoldDB" id="A0A7X5XRT3"/>
<dbReference type="EC" id="3.1.3.48" evidence="3"/>
<gene>
    <name evidence="3" type="ORF">GGR90_002307</name>
</gene>
<accession>A0A7X5XRT3</accession>
<organism evidence="3 4">
    <name type="scientific">Sphingopyxis italica</name>
    <dbReference type="NCBI Taxonomy" id="1129133"/>
    <lineage>
        <taxon>Bacteria</taxon>
        <taxon>Pseudomonadati</taxon>
        <taxon>Pseudomonadota</taxon>
        <taxon>Alphaproteobacteria</taxon>
        <taxon>Sphingomonadales</taxon>
        <taxon>Sphingomonadaceae</taxon>
        <taxon>Sphingopyxis</taxon>
    </lineage>
</organism>
<dbReference type="InterPro" id="IPR000387">
    <property type="entry name" value="Tyr_Pase_dom"/>
</dbReference>
<evidence type="ECO:0000259" key="2">
    <source>
        <dbReference type="PROSITE" id="PS50056"/>
    </source>
</evidence>
<dbReference type="RefSeq" id="WP_167921593.1">
    <property type="nucleotide sequence ID" value="NZ_JAATIT010000003.1"/>
</dbReference>
<evidence type="ECO:0000256" key="1">
    <source>
        <dbReference type="ARBA" id="ARBA00009580"/>
    </source>
</evidence>
<dbReference type="InterPro" id="IPR026893">
    <property type="entry name" value="Tyr/Ser_Pase_IphP-type"/>
</dbReference>
<dbReference type="EMBL" id="JAATIT010000003">
    <property type="protein sequence ID" value="NJB90113.1"/>
    <property type="molecule type" value="Genomic_DNA"/>
</dbReference>
<dbReference type="PANTHER" id="PTHR31126">
    <property type="entry name" value="TYROSINE-PROTEIN PHOSPHATASE"/>
    <property type="match status" value="1"/>
</dbReference>
<dbReference type="SUPFAM" id="SSF52799">
    <property type="entry name" value="(Phosphotyrosine protein) phosphatases II"/>
    <property type="match status" value="1"/>
</dbReference>
<dbReference type="PROSITE" id="PS00383">
    <property type="entry name" value="TYR_PHOSPHATASE_1"/>
    <property type="match status" value="1"/>
</dbReference>
<dbReference type="PANTHER" id="PTHR31126:SF1">
    <property type="entry name" value="TYROSINE SPECIFIC PROTEIN PHOSPHATASES DOMAIN-CONTAINING PROTEIN"/>
    <property type="match status" value="1"/>
</dbReference>
<evidence type="ECO:0000313" key="4">
    <source>
        <dbReference type="Proteomes" id="UP000535078"/>
    </source>
</evidence>
<dbReference type="InterPro" id="IPR029021">
    <property type="entry name" value="Prot-tyrosine_phosphatase-like"/>
</dbReference>
<name>A0A7X5XRT3_9SPHN</name>
<keyword evidence="3" id="KW-0378">Hydrolase</keyword>
<proteinExistence type="inferred from homology"/>
<comment type="caution">
    <text evidence="3">The sequence shown here is derived from an EMBL/GenBank/DDBJ whole genome shotgun (WGS) entry which is preliminary data.</text>
</comment>
<evidence type="ECO:0000313" key="3">
    <source>
        <dbReference type="EMBL" id="NJB90113.1"/>
    </source>
</evidence>
<dbReference type="Pfam" id="PF13350">
    <property type="entry name" value="Y_phosphatase3"/>
    <property type="match status" value="1"/>
</dbReference>
<dbReference type="Proteomes" id="UP000535078">
    <property type="component" value="Unassembled WGS sequence"/>
</dbReference>
<dbReference type="GO" id="GO:0004725">
    <property type="term" value="F:protein tyrosine phosphatase activity"/>
    <property type="evidence" value="ECO:0007669"/>
    <property type="project" value="UniProtKB-EC"/>
</dbReference>
<keyword evidence="4" id="KW-1185">Reference proteome</keyword>